<dbReference type="RefSeq" id="WP_284369816.1">
    <property type="nucleotide sequence ID" value="NZ_BSNL01000001.1"/>
</dbReference>
<dbReference type="CDD" id="cd10928">
    <property type="entry name" value="CE4_u4"/>
    <property type="match status" value="1"/>
</dbReference>
<dbReference type="SUPFAM" id="SSF88713">
    <property type="entry name" value="Glycoside hydrolase/deacetylase"/>
    <property type="match status" value="1"/>
</dbReference>
<dbReference type="Gene3D" id="3.20.20.370">
    <property type="entry name" value="Glycoside hydrolase/deacetylase"/>
    <property type="match status" value="1"/>
</dbReference>
<comment type="caution">
    <text evidence="1">The sequence shown here is derived from an EMBL/GenBank/DDBJ whole genome shotgun (WGS) entry which is preliminary data.</text>
</comment>
<protein>
    <submittedName>
        <fullName evidence="1">Polysaccharide deacetylase</fullName>
    </submittedName>
</protein>
<keyword evidence="2" id="KW-1185">Reference proteome</keyword>
<sequence>MADWSALQDELRIWRSEGLTLPLWWRDDDAVSHTPALDQMLARARHLNMPVHIAVIPKHADQSLVDLVLNEPKLVPLVHGWAHENHATQGRKKAEFGEQRASLLGDASAAIEQMKALFGTAFAEVFVPPWNRIDPDLIPHLPALGYHALSTFTPRTTRLPVAGLAQINTHVDPINWRGGAGLLAPDTLVFRLIQHLQDRRQGRADAAEPLGMLTHHLVQDAETWAFTQDCLSCLLDAGAVPLNLYGAKDALP</sequence>
<name>A0ABQ5VF86_9RHOB</name>
<dbReference type="Proteomes" id="UP001161388">
    <property type="component" value="Unassembled WGS sequence"/>
</dbReference>
<dbReference type="InterPro" id="IPR049591">
    <property type="entry name" value="CE4_u4-like"/>
</dbReference>
<accession>A0ABQ5VF86</accession>
<organism evidence="1 2">
    <name type="scientific">Sulfitobacter pacificus</name>
    <dbReference type="NCBI Taxonomy" id="1499314"/>
    <lineage>
        <taxon>Bacteria</taxon>
        <taxon>Pseudomonadati</taxon>
        <taxon>Pseudomonadota</taxon>
        <taxon>Alphaproteobacteria</taxon>
        <taxon>Rhodobacterales</taxon>
        <taxon>Roseobacteraceae</taxon>
        <taxon>Sulfitobacter</taxon>
    </lineage>
</organism>
<evidence type="ECO:0000313" key="1">
    <source>
        <dbReference type="EMBL" id="GLQ25475.1"/>
    </source>
</evidence>
<dbReference type="EMBL" id="BSNL01000001">
    <property type="protein sequence ID" value="GLQ25475.1"/>
    <property type="molecule type" value="Genomic_DNA"/>
</dbReference>
<dbReference type="InterPro" id="IPR011330">
    <property type="entry name" value="Glyco_hydro/deAcase_b/a-brl"/>
</dbReference>
<evidence type="ECO:0000313" key="2">
    <source>
        <dbReference type="Proteomes" id="UP001161388"/>
    </source>
</evidence>
<reference evidence="1" key="1">
    <citation type="journal article" date="2014" name="Int. J. Syst. Evol. Microbiol.">
        <title>Complete genome of a new Firmicutes species belonging to the dominant human colonic microbiota ('Ruminococcus bicirculans') reveals two chromosomes and a selective capacity to utilize plant glucans.</title>
        <authorList>
            <consortium name="NISC Comparative Sequencing Program"/>
            <person name="Wegmann U."/>
            <person name="Louis P."/>
            <person name="Goesmann A."/>
            <person name="Henrissat B."/>
            <person name="Duncan S.H."/>
            <person name="Flint H.J."/>
        </authorList>
    </citation>
    <scope>NUCLEOTIDE SEQUENCE</scope>
    <source>
        <strain evidence="1">NBRC 109915</strain>
    </source>
</reference>
<reference evidence="1" key="2">
    <citation type="submission" date="2023-01" db="EMBL/GenBank/DDBJ databases">
        <title>Draft genome sequence of Sulfitobacter pacificus strain NBRC 109915.</title>
        <authorList>
            <person name="Sun Q."/>
            <person name="Mori K."/>
        </authorList>
    </citation>
    <scope>NUCLEOTIDE SEQUENCE</scope>
    <source>
        <strain evidence="1">NBRC 109915</strain>
    </source>
</reference>
<gene>
    <name evidence="1" type="ORF">GCM10007927_02780</name>
</gene>
<proteinExistence type="predicted"/>